<feature type="domain" description="AMP-dependent synthetase/ligase" evidence="1">
    <location>
        <begin position="17"/>
        <end position="371"/>
    </location>
</feature>
<reference evidence="3" key="1">
    <citation type="submission" date="2020-02" db="EMBL/GenBank/DDBJ databases">
        <authorList>
            <person name="Meier V. D."/>
        </authorList>
    </citation>
    <scope>NUCLEOTIDE SEQUENCE</scope>
    <source>
        <strain evidence="3">AVDCRST_MAG07</strain>
    </source>
</reference>
<dbReference type="Pfam" id="PF13193">
    <property type="entry name" value="AMP-binding_C"/>
    <property type="match status" value="1"/>
</dbReference>
<dbReference type="Pfam" id="PF00501">
    <property type="entry name" value="AMP-binding"/>
    <property type="match status" value="1"/>
</dbReference>
<organism evidence="3">
    <name type="scientific">uncultured Frankineae bacterium</name>
    <dbReference type="NCBI Taxonomy" id="437475"/>
    <lineage>
        <taxon>Bacteria</taxon>
        <taxon>Bacillati</taxon>
        <taxon>Actinomycetota</taxon>
        <taxon>Actinomycetes</taxon>
        <taxon>Frankiales</taxon>
        <taxon>environmental samples</taxon>
    </lineage>
</organism>
<dbReference type="EMBL" id="CADCUB010000129">
    <property type="protein sequence ID" value="CAA9346233.1"/>
    <property type="molecule type" value="Genomic_DNA"/>
</dbReference>
<dbReference type="InterPro" id="IPR000873">
    <property type="entry name" value="AMP-dep_synth/lig_dom"/>
</dbReference>
<keyword evidence="3" id="KW-0436">Ligase</keyword>
<dbReference type="InterPro" id="IPR045851">
    <property type="entry name" value="AMP-bd_C_sf"/>
</dbReference>
<gene>
    <name evidence="3" type="ORF">AVDCRST_MAG07-2700</name>
</gene>
<dbReference type="PROSITE" id="PS00455">
    <property type="entry name" value="AMP_BINDING"/>
    <property type="match status" value="1"/>
</dbReference>
<evidence type="ECO:0000259" key="2">
    <source>
        <dbReference type="Pfam" id="PF13193"/>
    </source>
</evidence>
<dbReference type="Gene3D" id="3.30.300.30">
    <property type="match status" value="1"/>
</dbReference>
<name>A0A6J4M4X3_9ACTN</name>
<feature type="domain" description="AMP-binding enzyme C-terminal" evidence="2">
    <location>
        <begin position="422"/>
        <end position="494"/>
    </location>
</feature>
<dbReference type="SUPFAM" id="SSF56801">
    <property type="entry name" value="Acetyl-CoA synthetase-like"/>
    <property type="match status" value="1"/>
</dbReference>
<evidence type="ECO:0000313" key="3">
    <source>
        <dbReference type="EMBL" id="CAA9346233.1"/>
    </source>
</evidence>
<dbReference type="Gene3D" id="3.40.50.12780">
    <property type="entry name" value="N-terminal domain of ligase-like"/>
    <property type="match status" value="1"/>
</dbReference>
<dbReference type="AlphaFoldDB" id="A0A6J4M4X3"/>
<proteinExistence type="predicted"/>
<dbReference type="PANTHER" id="PTHR24096">
    <property type="entry name" value="LONG-CHAIN-FATTY-ACID--COA LIGASE"/>
    <property type="match status" value="1"/>
</dbReference>
<dbReference type="InterPro" id="IPR020845">
    <property type="entry name" value="AMP-binding_CS"/>
</dbReference>
<evidence type="ECO:0000259" key="1">
    <source>
        <dbReference type="Pfam" id="PF00501"/>
    </source>
</evidence>
<protein>
    <submittedName>
        <fullName evidence="3">Long-chain-fatty-acid--CoA ligase</fullName>
        <ecNumber evidence="3">6.2.1.3</ecNumber>
    </submittedName>
</protein>
<sequence length="508" mass="53587">MSTPALASPGSLARRAEQALERLGDHRSLFFEGTWHSSGELAGRARRAAAGLVSLGVRPGDRVVLCMANCPEVGIASAALWRAGAVVTPVLFLLTEAELRHVFADSGAVAAVTTPEFLPKVRAAAGRVPVVVVGADSADPARPTWEQLETGDELPLVDRGPDHLAALLYTGGTTGRSKGVALTHAGLDAAGEAAALAGRAPGRTRSLLPLPLAHVYGLMVSVAALHAQEPSEAVLMRWFDPAGFVALAEQHRSQTSALVPSMIALLLTQPLEEHDLSCLERVSSGGAPLPVELALELERRVPGLEVQEGYGCTESSALISAQPPDGRRLGSVGKPVPGVSVRIAGPTGQTLPTGQDGEICVRGPVLMTGYWRAPQATAETLRDGELRTGDVGHLDEDGYLYVVDRIKDLIVRNGFNVYPRDVEDVLLAHPQITGAAVVGRPDPLTGEEVVAFVTLAAGSTLHPEDVVAHARKHLSPTKYPREVRIVDAIPLTSVMKTDRKALRAQVRA</sequence>
<dbReference type="InterPro" id="IPR025110">
    <property type="entry name" value="AMP-bd_C"/>
</dbReference>
<accession>A0A6J4M4X3</accession>
<dbReference type="EC" id="6.2.1.3" evidence="3"/>
<dbReference type="InterPro" id="IPR042099">
    <property type="entry name" value="ANL_N_sf"/>
</dbReference>
<dbReference type="GO" id="GO:0004467">
    <property type="term" value="F:long-chain fatty acid-CoA ligase activity"/>
    <property type="evidence" value="ECO:0007669"/>
    <property type="project" value="UniProtKB-EC"/>
</dbReference>